<dbReference type="Proteomes" id="UP000494206">
    <property type="component" value="Unassembled WGS sequence"/>
</dbReference>
<sequence length="289" mass="32909">MDSKTEYAKQNEEKHKRKIILPNDISWEYGSNKFATQKGKLKITSTKELSESNDGVVPHLTCPPLHFPCASQAKSNAFGNIREQVTKVVDNNGEERIQINKIVNDKMTETILKKWDQPNKIAKNSDIGEFILFLFLISFKFQIYSGKRRDALTETSGGRRLEKKEQIKCLAAIPRFHDPRQTMAAKGISPGQSYQPACQKGRQATMSIEGLNRTTADQLDSNRYMAWLGGQLTLQSQSQTGGFNKNRDVVSNNYYSKVDQTQMAKELREKLGNLKIESEEREEEQLKNN</sequence>
<keyword evidence="1" id="KW-0175">Coiled coil</keyword>
<evidence type="ECO:0000256" key="1">
    <source>
        <dbReference type="SAM" id="Coils"/>
    </source>
</evidence>
<keyword evidence="3" id="KW-1185">Reference proteome</keyword>
<comment type="caution">
    <text evidence="2">The sequence shown here is derived from an EMBL/GenBank/DDBJ whole genome shotgun (WGS) entry which is preliminary data.</text>
</comment>
<proteinExistence type="predicted"/>
<gene>
    <name evidence="2" type="ORF">CBOVIS_LOCUS2383</name>
</gene>
<dbReference type="AlphaFoldDB" id="A0A8S1EN41"/>
<evidence type="ECO:0000313" key="2">
    <source>
        <dbReference type="EMBL" id="CAB3399225.1"/>
    </source>
</evidence>
<accession>A0A8S1EN41</accession>
<name>A0A8S1EN41_9PELO</name>
<evidence type="ECO:0000313" key="3">
    <source>
        <dbReference type="Proteomes" id="UP000494206"/>
    </source>
</evidence>
<dbReference type="OrthoDB" id="5827459at2759"/>
<feature type="coiled-coil region" evidence="1">
    <location>
        <begin position="257"/>
        <end position="284"/>
    </location>
</feature>
<protein>
    <submittedName>
        <fullName evidence="2">Uncharacterized protein</fullName>
    </submittedName>
</protein>
<reference evidence="2 3" key="1">
    <citation type="submission" date="2020-04" db="EMBL/GenBank/DDBJ databases">
        <authorList>
            <person name="Laetsch R D."/>
            <person name="Stevens L."/>
            <person name="Kumar S."/>
            <person name="Blaxter L. M."/>
        </authorList>
    </citation>
    <scope>NUCLEOTIDE SEQUENCE [LARGE SCALE GENOMIC DNA]</scope>
</reference>
<dbReference type="EMBL" id="CADEPM010000002">
    <property type="protein sequence ID" value="CAB3399225.1"/>
    <property type="molecule type" value="Genomic_DNA"/>
</dbReference>
<organism evidence="2 3">
    <name type="scientific">Caenorhabditis bovis</name>
    <dbReference type="NCBI Taxonomy" id="2654633"/>
    <lineage>
        <taxon>Eukaryota</taxon>
        <taxon>Metazoa</taxon>
        <taxon>Ecdysozoa</taxon>
        <taxon>Nematoda</taxon>
        <taxon>Chromadorea</taxon>
        <taxon>Rhabditida</taxon>
        <taxon>Rhabditina</taxon>
        <taxon>Rhabditomorpha</taxon>
        <taxon>Rhabditoidea</taxon>
        <taxon>Rhabditidae</taxon>
        <taxon>Peloderinae</taxon>
        <taxon>Caenorhabditis</taxon>
    </lineage>
</organism>